<dbReference type="Proteomes" id="UP000307999">
    <property type="component" value="Unassembled WGS sequence"/>
</dbReference>
<gene>
    <name evidence="1" type="ORF">E8M12_02290</name>
</gene>
<sequence length="69" mass="7610">MDLQQIKQLNKQTAKSYNDQKALIKRVLMGKPAKCPNCQQSLQFLAPQDGSVAKITCAKGCTDIELDLS</sequence>
<proteinExistence type="predicted"/>
<protein>
    <submittedName>
        <fullName evidence="1">Uncharacterized protein</fullName>
    </submittedName>
</protein>
<evidence type="ECO:0000313" key="1">
    <source>
        <dbReference type="EMBL" id="TKB47108.1"/>
    </source>
</evidence>
<accession>A0A4U1BAM3</accession>
<dbReference type="RefSeq" id="WP_136734458.1">
    <property type="nucleotide sequence ID" value="NZ_SWDB01000004.1"/>
</dbReference>
<organism evidence="1 2">
    <name type="scientific">Thalassotalea mangrovi</name>
    <dbReference type="NCBI Taxonomy" id="2572245"/>
    <lineage>
        <taxon>Bacteria</taxon>
        <taxon>Pseudomonadati</taxon>
        <taxon>Pseudomonadota</taxon>
        <taxon>Gammaproteobacteria</taxon>
        <taxon>Alteromonadales</taxon>
        <taxon>Colwelliaceae</taxon>
        <taxon>Thalassotalea</taxon>
    </lineage>
</organism>
<name>A0A4U1BAM3_9GAMM</name>
<comment type="caution">
    <text evidence="1">The sequence shown here is derived from an EMBL/GenBank/DDBJ whole genome shotgun (WGS) entry which is preliminary data.</text>
</comment>
<reference evidence="1 2" key="1">
    <citation type="submission" date="2019-04" db="EMBL/GenBank/DDBJ databases">
        <title>Thalassotalea guangxiensis sp. nov., isolated from sediment of the coastal wetland.</title>
        <authorList>
            <person name="Zheng S."/>
            <person name="Zhang D."/>
        </authorList>
    </citation>
    <scope>NUCLEOTIDE SEQUENCE [LARGE SCALE GENOMIC DNA]</scope>
    <source>
        <strain evidence="1 2">ZS-4</strain>
    </source>
</reference>
<dbReference type="OrthoDB" id="6387849at2"/>
<keyword evidence="2" id="KW-1185">Reference proteome</keyword>
<evidence type="ECO:0000313" key="2">
    <source>
        <dbReference type="Proteomes" id="UP000307999"/>
    </source>
</evidence>
<dbReference type="AlphaFoldDB" id="A0A4U1BAM3"/>
<dbReference type="EMBL" id="SWDB01000004">
    <property type="protein sequence ID" value="TKB47108.1"/>
    <property type="molecule type" value="Genomic_DNA"/>
</dbReference>